<keyword evidence="2" id="KW-1185">Reference proteome</keyword>
<protein>
    <submittedName>
        <fullName evidence="1">Uncharacterized protein</fullName>
    </submittedName>
</protein>
<sequence>MNSLNLQLGHSELFGACEPARANGKVRAGNWRYIGIRNQPSPCLSGTSERCALWLLQLGEIVLSAPLSAPIHQQKHQLTRE</sequence>
<proteinExistence type="predicted"/>
<gene>
    <name evidence="1" type="ORF">KQX54_011302</name>
</gene>
<comment type="caution">
    <text evidence="1">The sequence shown here is derived from an EMBL/GenBank/DDBJ whole genome shotgun (WGS) entry which is preliminary data.</text>
</comment>
<evidence type="ECO:0000313" key="2">
    <source>
        <dbReference type="Proteomes" id="UP000826195"/>
    </source>
</evidence>
<organism evidence="1 2">
    <name type="scientific">Cotesia glomerata</name>
    <name type="common">Lepidopteran parasitic wasp</name>
    <name type="synonym">Apanteles glomeratus</name>
    <dbReference type="NCBI Taxonomy" id="32391"/>
    <lineage>
        <taxon>Eukaryota</taxon>
        <taxon>Metazoa</taxon>
        <taxon>Ecdysozoa</taxon>
        <taxon>Arthropoda</taxon>
        <taxon>Hexapoda</taxon>
        <taxon>Insecta</taxon>
        <taxon>Pterygota</taxon>
        <taxon>Neoptera</taxon>
        <taxon>Endopterygota</taxon>
        <taxon>Hymenoptera</taxon>
        <taxon>Apocrita</taxon>
        <taxon>Ichneumonoidea</taxon>
        <taxon>Braconidae</taxon>
        <taxon>Microgastrinae</taxon>
        <taxon>Cotesia</taxon>
    </lineage>
</organism>
<dbReference type="Proteomes" id="UP000826195">
    <property type="component" value="Unassembled WGS sequence"/>
</dbReference>
<dbReference type="AlphaFoldDB" id="A0AAV7J2A8"/>
<dbReference type="EMBL" id="JAHXZJ010000002">
    <property type="protein sequence ID" value="KAH0564297.1"/>
    <property type="molecule type" value="Genomic_DNA"/>
</dbReference>
<reference evidence="1 2" key="1">
    <citation type="journal article" date="2021" name="J. Hered.">
        <title>A chromosome-level genome assembly of the parasitoid wasp, Cotesia glomerata (Hymenoptera: Braconidae).</title>
        <authorList>
            <person name="Pinto B.J."/>
            <person name="Weis J.J."/>
            <person name="Gamble T."/>
            <person name="Ode P.J."/>
            <person name="Paul R."/>
            <person name="Zaspel J.M."/>
        </authorList>
    </citation>
    <scope>NUCLEOTIDE SEQUENCE [LARGE SCALE GENOMIC DNA]</scope>
    <source>
        <strain evidence="1">CgM1</strain>
    </source>
</reference>
<name>A0AAV7J2A8_COTGL</name>
<accession>A0AAV7J2A8</accession>
<evidence type="ECO:0000313" key="1">
    <source>
        <dbReference type="EMBL" id="KAH0564297.1"/>
    </source>
</evidence>